<sequence length="74" mass="8362">MRILTRAEGDRWSYEVHISEGDPLRNFLLAYLQQEGMSFQFLGPAGGPLQVGPLHPEQAVTFESRWRSFVVAAV</sequence>
<protein>
    <submittedName>
        <fullName evidence="1">Uncharacterized protein</fullName>
    </submittedName>
</protein>
<keyword evidence="2" id="KW-1185">Reference proteome</keyword>
<proteinExistence type="predicted"/>
<evidence type="ECO:0000313" key="1">
    <source>
        <dbReference type="EMBL" id="GAA0767015.1"/>
    </source>
</evidence>
<organism evidence="1 2">
    <name type="scientific">Ideonella azotifigens</name>
    <dbReference type="NCBI Taxonomy" id="513160"/>
    <lineage>
        <taxon>Bacteria</taxon>
        <taxon>Pseudomonadati</taxon>
        <taxon>Pseudomonadota</taxon>
        <taxon>Betaproteobacteria</taxon>
        <taxon>Burkholderiales</taxon>
        <taxon>Sphaerotilaceae</taxon>
        <taxon>Ideonella</taxon>
    </lineage>
</organism>
<dbReference type="Proteomes" id="UP001500279">
    <property type="component" value="Unassembled WGS sequence"/>
</dbReference>
<dbReference type="EMBL" id="BAAAEW010000045">
    <property type="protein sequence ID" value="GAA0767015.1"/>
    <property type="molecule type" value="Genomic_DNA"/>
</dbReference>
<comment type="caution">
    <text evidence="1">The sequence shown here is derived from an EMBL/GenBank/DDBJ whole genome shotgun (WGS) entry which is preliminary data.</text>
</comment>
<dbReference type="RefSeq" id="WP_141284642.1">
    <property type="nucleotide sequence ID" value="NZ_BAAAEW010000045.1"/>
</dbReference>
<gene>
    <name evidence="1" type="ORF">GCM10009107_55570</name>
</gene>
<accession>A0ABN1KI72</accession>
<reference evidence="1 2" key="1">
    <citation type="journal article" date="2019" name="Int. J. Syst. Evol. Microbiol.">
        <title>The Global Catalogue of Microorganisms (GCM) 10K type strain sequencing project: providing services to taxonomists for standard genome sequencing and annotation.</title>
        <authorList>
            <consortium name="The Broad Institute Genomics Platform"/>
            <consortium name="The Broad Institute Genome Sequencing Center for Infectious Disease"/>
            <person name="Wu L."/>
            <person name="Ma J."/>
        </authorList>
    </citation>
    <scope>NUCLEOTIDE SEQUENCE [LARGE SCALE GENOMIC DNA]</scope>
    <source>
        <strain evidence="1 2">JCM 15503</strain>
    </source>
</reference>
<name>A0ABN1KI72_9BURK</name>
<evidence type="ECO:0000313" key="2">
    <source>
        <dbReference type="Proteomes" id="UP001500279"/>
    </source>
</evidence>